<keyword evidence="4 7" id="KW-0547">Nucleotide-binding</keyword>
<comment type="catalytic activity">
    <reaction evidence="6">
        <text>N(6)-biotinyl-L-lysyl-[protein] + hydrogencarbonate + ATP = N(6)-carboxybiotinyl-L-lysyl-[protein] + ADP + phosphate + H(+)</text>
        <dbReference type="Rhea" id="RHEA:13501"/>
        <dbReference type="Rhea" id="RHEA-COMP:10505"/>
        <dbReference type="Rhea" id="RHEA-COMP:10506"/>
        <dbReference type="ChEBI" id="CHEBI:15378"/>
        <dbReference type="ChEBI" id="CHEBI:17544"/>
        <dbReference type="ChEBI" id="CHEBI:30616"/>
        <dbReference type="ChEBI" id="CHEBI:43474"/>
        <dbReference type="ChEBI" id="CHEBI:83144"/>
        <dbReference type="ChEBI" id="CHEBI:83145"/>
        <dbReference type="ChEBI" id="CHEBI:456216"/>
        <dbReference type="EC" id="6.3.4.14"/>
    </reaction>
</comment>
<dbReference type="Proteomes" id="UP000664382">
    <property type="component" value="Unassembled WGS sequence"/>
</dbReference>
<evidence type="ECO:0000256" key="4">
    <source>
        <dbReference type="ARBA" id="ARBA00022741"/>
    </source>
</evidence>
<dbReference type="SUPFAM" id="SSF52440">
    <property type="entry name" value="PreATP-grasp domain"/>
    <property type="match status" value="1"/>
</dbReference>
<name>A0A939S5L2_9MICO</name>
<dbReference type="EC" id="6.3.4.14" evidence="2"/>
<comment type="caution">
    <text evidence="10">The sequence shown here is derived from an EMBL/GenBank/DDBJ whole genome shotgun (WGS) entry which is preliminary data.</text>
</comment>
<sequence>MRRVLVANRGEIAVRVVRACFDEGLESVLVVSDADRDSLAARLADRVVVIGPAAAGESYLDIARVVSAAVTSDCDALHPGYGFLSERPELVEACAEAGVTFVGPPAEVMRRAGSKLGAREVAENVGIPTGAGTPGLSSLEEAIRAAEQLDNYPLLLKASAGGGGRGMTIIRAATDLEGSFVRASSEAEKAFGDGTVYMEPYIENARHIEVQVLADRHGNVVHLGERDCSAQRRYQKIVEEAPSEGLPGKLVEDIRDAAVRLARALDYEGAGTVEFLVDVAKATFIFLEVNARVQVEHPVSELVSGIDIVREQLRIADGLALSVSQDDVRLDGHAIECRLNAENAREGFLPSPGRITHWTMPQGSGVRVDSYGFEGATVQPYYDSLLAKLIVHAPSRDEAIELMARALRKVQVGGVSTTADVHLALMADEDFRSRPITTKWLEERFLPAWTQTEKGR</sequence>
<dbReference type="Pfam" id="PF02786">
    <property type="entry name" value="CPSase_L_D2"/>
    <property type="match status" value="1"/>
</dbReference>
<dbReference type="SUPFAM" id="SSF51246">
    <property type="entry name" value="Rudiment single hybrid motif"/>
    <property type="match status" value="1"/>
</dbReference>
<dbReference type="InterPro" id="IPR005482">
    <property type="entry name" value="Biotin_COase_C"/>
</dbReference>
<dbReference type="GO" id="GO:0046872">
    <property type="term" value="F:metal ion binding"/>
    <property type="evidence" value="ECO:0007669"/>
    <property type="project" value="InterPro"/>
</dbReference>
<protein>
    <recommendedName>
        <fullName evidence="2">biotin carboxylase</fullName>
        <ecNumber evidence="2">6.3.4.14</ecNumber>
    </recommendedName>
</protein>
<dbReference type="PROSITE" id="PS00866">
    <property type="entry name" value="CPSASE_1"/>
    <property type="match status" value="1"/>
</dbReference>
<dbReference type="PANTHER" id="PTHR48095">
    <property type="entry name" value="PYRUVATE CARBOXYLASE SUBUNIT A"/>
    <property type="match status" value="1"/>
</dbReference>
<evidence type="ECO:0000256" key="5">
    <source>
        <dbReference type="ARBA" id="ARBA00022840"/>
    </source>
</evidence>
<dbReference type="PROSITE" id="PS50979">
    <property type="entry name" value="BC"/>
    <property type="match status" value="1"/>
</dbReference>
<organism evidence="10 11">
    <name type="scientific">Leucobacter weissii</name>
    <dbReference type="NCBI Taxonomy" id="1983706"/>
    <lineage>
        <taxon>Bacteria</taxon>
        <taxon>Bacillati</taxon>
        <taxon>Actinomycetota</taxon>
        <taxon>Actinomycetes</taxon>
        <taxon>Micrococcales</taxon>
        <taxon>Microbacteriaceae</taxon>
        <taxon>Leucobacter</taxon>
    </lineage>
</organism>
<evidence type="ECO:0000313" key="11">
    <source>
        <dbReference type="Proteomes" id="UP000664382"/>
    </source>
</evidence>
<dbReference type="Pfam" id="PF02785">
    <property type="entry name" value="Biotin_carb_C"/>
    <property type="match status" value="1"/>
</dbReference>
<keyword evidence="3" id="KW-0436">Ligase</keyword>
<accession>A0A939S5L2</accession>
<comment type="function">
    <text evidence="1">This protein is a component of the acetyl coenzyme A carboxylase complex; first, biotin carboxylase catalyzes the carboxylation of the carrier protein and then the transcarboxylase transfers the carboxyl group to form malonyl-CoA.</text>
</comment>
<reference evidence="10" key="1">
    <citation type="submission" date="2021-03" db="EMBL/GenBank/DDBJ databases">
        <title>Leucobacter chromiisoli sp. nov., isolated from chromium-containing soil of chemical plant.</title>
        <authorList>
            <person name="Xu Z."/>
        </authorList>
    </citation>
    <scope>NUCLEOTIDE SEQUENCE</scope>
    <source>
        <strain evidence="10">S27</strain>
    </source>
</reference>
<evidence type="ECO:0000256" key="2">
    <source>
        <dbReference type="ARBA" id="ARBA00013263"/>
    </source>
</evidence>
<evidence type="ECO:0000313" key="10">
    <source>
        <dbReference type="EMBL" id="MBO1901449.1"/>
    </source>
</evidence>
<dbReference type="InterPro" id="IPR016185">
    <property type="entry name" value="PreATP-grasp_dom_sf"/>
</dbReference>
<dbReference type="SUPFAM" id="SSF56059">
    <property type="entry name" value="Glutathione synthetase ATP-binding domain-like"/>
    <property type="match status" value="1"/>
</dbReference>
<keyword evidence="11" id="KW-1185">Reference proteome</keyword>
<evidence type="ECO:0000256" key="6">
    <source>
        <dbReference type="ARBA" id="ARBA00048600"/>
    </source>
</evidence>
<dbReference type="InterPro" id="IPR005481">
    <property type="entry name" value="BC-like_N"/>
</dbReference>
<dbReference type="AlphaFoldDB" id="A0A939S5L2"/>
<dbReference type="EMBL" id="JAGDYM010000005">
    <property type="protein sequence ID" value="MBO1901449.1"/>
    <property type="molecule type" value="Genomic_DNA"/>
</dbReference>
<dbReference type="InterPro" id="IPR011761">
    <property type="entry name" value="ATP-grasp"/>
</dbReference>
<dbReference type="GO" id="GO:0004075">
    <property type="term" value="F:biotin carboxylase activity"/>
    <property type="evidence" value="ECO:0007669"/>
    <property type="project" value="UniProtKB-EC"/>
</dbReference>
<keyword evidence="5 7" id="KW-0067">ATP-binding</keyword>
<dbReference type="PROSITE" id="PS50975">
    <property type="entry name" value="ATP_GRASP"/>
    <property type="match status" value="1"/>
</dbReference>
<feature type="domain" description="ATP-grasp" evidence="8">
    <location>
        <begin position="119"/>
        <end position="317"/>
    </location>
</feature>
<dbReference type="InterPro" id="IPR011764">
    <property type="entry name" value="Biotin_carboxylation_dom"/>
</dbReference>
<evidence type="ECO:0000256" key="1">
    <source>
        <dbReference type="ARBA" id="ARBA00003761"/>
    </source>
</evidence>
<dbReference type="RefSeq" id="WP_208097044.1">
    <property type="nucleotide sequence ID" value="NZ_JAGDYM010000005.1"/>
</dbReference>
<feature type="domain" description="Biotin carboxylation" evidence="9">
    <location>
        <begin position="1"/>
        <end position="446"/>
    </location>
</feature>
<dbReference type="Gene3D" id="3.30.470.20">
    <property type="entry name" value="ATP-grasp fold, B domain"/>
    <property type="match status" value="1"/>
</dbReference>
<proteinExistence type="predicted"/>
<gene>
    <name evidence="10" type="ORF">J4H92_05740</name>
</gene>
<dbReference type="InterPro" id="IPR005479">
    <property type="entry name" value="CPAse_ATP-bd"/>
</dbReference>
<evidence type="ECO:0000259" key="9">
    <source>
        <dbReference type="PROSITE" id="PS50979"/>
    </source>
</evidence>
<evidence type="ECO:0000256" key="7">
    <source>
        <dbReference type="PROSITE-ProRule" id="PRU00409"/>
    </source>
</evidence>
<dbReference type="InterPro" id="IPR011054">
    <property type="entry name" value="Rudment_hybrid_motif"/>
</dbReference>
<dbReference type="InterPro" id="IPR051602">
    <property type="entry name" value="ACC_Biotin_Carboxylase"/>
</dbReference>
<dbReference type="SMART" id="SM00878">
    <property type="entry name" value="Biotin_carb_C"/>
    <property type="match status" value="1"/>
</dbReference>
<dbReference type="GO" id="GO:0005524">
    <property type="term" value="F:ATP binding"/>
    <property type="evidence" value="ECO:0007669"/>
    <property type="project" value="UniProtKB-UniRule"/>
</dbReference>
<dbReference type="PANTHER" id="PTHR48095:SF2">
    <property type="entry name" value="BIOTIN CARBOXYLASE, CHLOROPLASTIC"/>
    <property type="match status" value="1"/>
</dbReference>
<dbReference type="PROSITE" id="PS00867">
    <property type="entry name" value="CPSASE_2"/>
    <property type="match status" value="1"/>
</dbReference>
<evidence type="ECO:0000256" key="3">
    <source>
        <dbReference type="ARBA" id="ARBA00022598"/>
    </source>
</evidence>
<evidence type="ECO:0000259" key="8">
    <source>
        <dbReference type="PROSITE" id="PS50975"/>
    </source>
</evidence>
<dbReference type="Pfam" id="PF00289">
    <property type="entry name" value="Biotin_carb_N"/>
    <property type="match status" value="1"/>
</dbReference>